<evidence type="ECO:0000256" key="6">
    <source>
        <dbReference type="ARBA" id="ARBA00023015"/>
    </source>
</evidence>
<keyword evidence="5" id="KW-0902">Two-component regulatory system</keyword>
<dbReference type="PROSITE" id="PS50110">
    <property type="entry name" value="RESPONSE_REGULATORY"/>
    <property type="match status" value="1"/>
</dbReference>
<evidence type="ECO:0000256" key="10">
    <source>
        <dbReference type="PROSITE-ProRule" id="PRU00169"/>
    </source>
</evidence>
<evidence type="ECO:0000256" key="1">
    <source>
        <dbReference type="ARBA" id="ARBA00004496"/>
    </source>
</evidence>
<dbReference type="eggNOG" id="COG4753">
    <property type="taxonomic scope" value="Bacteria"/>
</dbReference>
<evidence type="ECO:0000259" key="12">
    <source>
        <dbReference type="PROSITE" id="PS50110"/>
    </source>
</evidence>
<proteinExistence type="predicted"/>
<feature type="domain" description="HTH araC/xylS-type" evidence="11">
    <location>
        <begin position="151"/>
        <end position="249"/>
    </location>
</feature>
<dbReference type="Pfam" id="PF12833">
    <property type="entry name" value="HTH_18"/>
    <property type="match status" value="1"/>
</dbReference>
<evidence type="ECO:0000256" key="2">
    <source>
        <dbReference type="ARBA" id="ARBA00018672"/>
    </source>
</evidence>
<dbReference type="HOGENOM" id="CLU_000445_5_1_9"/>
<dbReference type="GO" id="GO:0000160">
    <property type="term" value="P:phosphorelay signal transduction system"/>
    <property type="evidence" value="ECO:0007669"/>
    <property type="project" value="UniProtKB-KW"/>
</dbReference>
<dbReference type="SUPFAM" id="SSF52172">
    <property type="entry name" value="CheY-like"/>
    <property type="match status" value="1"/>
</dbReference>
<gene>
    <name evidence="13" type="ordered locus">bpr_I1716</name>
</gene>
<evidence type="ECO:0000256" key="5">
    <source>
        <dbReference type="ARBA" id="ARBA00023012"/>
    </source>
</evidence>
<dbReference type="PANTHER" id="PTHR42713:SF3">
    <property type="entry name" value="TRANSCRIPTIONAL REGULATORY PROTEIN HPTR"/>
    <property type="match status" value="1"/>
</dbReference>
<dbReference type="EMBL" id="CP001810">
    <property type="protein sequence ID" value="ADL34453.1"/>
    <property type="molecule type" value="Genomic_DNA"/>
</dbReference>
<keyword evidence="8" id="KW-0804">Transcription</keyword>
<comment type="subcellular location">
    <subcellularLocation>
        <location evidence="1">Cytoplasm</location>
    </subcellularLocation>
</comment>
<dbReference type="PROSITE" id="PS01124">
    <property type="entry name" value="HTH_ARAC_FAMILY_2"/>
    <property type="match status" value="1"/>
</dbReference>
<evidence type="ECO:0000313" key="13">
    <source>
        <dbReference type="EMBL" id="ADL34453.1"/>
    </source>
</evidence>
<sequence>MDRKYRVMIIDDEQSARKLMRASIDWESLNMEVVGEAASGIEAINTIDEIRPDIAFVDISMPFMDGIEFTQVATGRYPNLVIIIMTAIDKFEYARKCVSLPVFEYMLKPMVRAEITEVLERVKGKLDNSPDFWDDNKASSEGSSSKADSTETIKAYVEENYGDPKLNLAFIAQHFGFSASYLSRKFKQDTGKNFIEYLTGIRMTKAMDIARSGHKMYQAAAEVGIPDPNYFGRCFKKYAGMSYSDYVNSEDYEGRNAVHKTGA</sequence>
<evidence type="ECO:0000256" key="9">
    <source>
        <dbReference type="ARBA" id="ARBA00024867"/>
    </source>
</evidence>
<comment type="function">
    <text evidence="9">May play the central regulatory role in sporulation. It may be an element of the effector pathway responsible for the activation of sporulation genes in response to nutritional stress. Spo0A may act in concert with spo0H (a sigma factor) to control the expression of some genes that are critical to the sporulation process.</text>
</comment>
<evidence type="ECO:0000259" key="11">
    <source>
        <dbReference type="PROSITE" id="PS01124"/>
    </source>
</evidence>
<evidence type="ECO:0000256" key="7">
    <source>
        <dbReference type="ARBA" id="ARBA00023125"/>
    </source>
</evidence>
<keyword evidence="6" id="KW-0805">Transcription regulation</keyword>
<dbReference type="InterPro" id="IPR001789">
    <property type="entry name" value="Sig_transdc_resp-reg_receiver"/>
</dbReference>
<dbReference type="InterPro" id="IPR051552">
    <property type="entry name" value="HptR"/>
</dbReference>
<accession>E0RXM6</accession>
<keyword evidence="4 10" id="KW-0597">Phosphoprotein</keyword>
<feature type="modified residue" description="4-aspartylphosphate" evidence="10">
    <location>
        <position position="58"/>
    </location>
</feature>
<dbReference type="Proteomes" id="UP000001299">
    <property type="component" value="Chromosome 1"/>
</dbReference>
<dbReference type="KEGG" id="bpb:bpr_I1716"/>
<feature type="domain" description="Response regulatory" evidence="12">
    <location>
        <begin position="6"/>
        <end position="123"/>
    </location>
</feature>
<dbReference type="STRING" id="515622.bpr_I1716"/>
<keyword evidence="7" id="KW-0238">DNA-binding</keyword>
<dbReference type="SMART" id="SM00342">
    <property type="entry name" value="HTH_ARAC"/>
    <property type="match status" value="1"/>
</dbReference>
<protein>
    <recommendedName>
        <fullName evidence="2">Stage 0 sporulation protein A homolog</fullName>
    </recommendedName>
</protein>
<dbReference type="GO" id="GO:0005737">
    <property type="term" value="C:cytoplasm"/>
    <property type="evidence" value="ECO:0007669"/>
    <property type="project" value="UniProtKB-SubCell"/>
</dbReference>
<dbReference type="PANTHER" id="PTHR42713">
    <property type="entry name" value="HISTIDINE KINASE-RELATED"/>
    <property type="match status" value="1"/>
</dbReference>
<dbReference type="GO" id="GO:0043565">
    <property type="term" value="F:sequence-specific DNA binding"/>
    <property type="evidence" value="ECO:0007669"/>
    <property type="project" value="InterPro"/>
</dbReference>
<evidence type="ECO:0000256" key="8">
    <source>
        <dbReference type="ARBA" id="ARBA00023163"/>
    </source>
</evidence>
<dbReference type="eggNOG" id="COG2207">
    <property type="taxonomic scope" value="Bacteria"/>
</dbReference>
<keyword evidence="3" id="KW-0963">Cytoplasm</keyword>
<evidence type="ECO:0000313" key="14">
    <source>
        <dbReference type="Proteomes" id="UP000001299"/>
    </source>
</evidence>
<dbReference type="CDD" id="cd17536">
    <property type="entry name" value="REC_YesN-like"/>
    <property type="match status" value="1"/>
</dbReference>
<dbReference type="RefSeq" id="WP_013281107.1">
    <property type="nucleotide sequence ID" value="NC_014387.1"/>
</dbReference>
<dbReference type="InterPro" id="IPR011006">
    <property type="entry name" value="CheY-like_superfamily"/>
</dbReference>
<dbReference type="InterPro" id="IPR018060">
    <property type="entry name" value="HTH_AraC"/>
</dbReference>
<dbReference type="Gene3D" id="1.10.10.60">
    <property type="entry name" value="Homeodomain-like"/>
    <property type="match status" value="2"/>
</dbReference>
<dbReference type="Gene3D" id="3.40.50.2300">
    <property type="match status" value="1"/>
</dbReference>
<name>E0RXM6_BUTPB</name>
<dbReference type="GO" id="GO:0003700">
    <property type="term" value="F:DNA-binding transcription factor activity"/>
    <property type="evidence" value="ECO:0007669"/>
    <property type="project" value="InterPro"/>
</dbReference>
<evidence type="ECO:0000256" key="4">
    <source>
        <dbReference type="ARBA" id="ARBA00022553"/>
    </source>
</evidence>
<reference evidence="13 14" key="1">
    <citation type="journal article" date="2010" name="PLoS ONE">
        <title>The glycobiome of the rumen bacterium Butyrivibrio proteoclasticus B316(T) highlights adaptation to a polysaccharide-rich environment.</title>
        <authorList>
            <person name="Kelly W.J."/>
            <person name="Leahy S.C."/>
            <person name="Altermann E."/>
            <person name="Yeoman C.J."/>
            <person name="Dunne J.C."/>
            <person name="Kong Z."/>
            <person name="Pacheco D.M."/>
            <person name="Li D."/>
            <person name="Noel S.J."/>
            <person name="Moon C.D."/>
            <person name="Cookson A.L."/>
            <person name="Attwood G.T."/>
        </authorList>
    </citation>
    <scope>NUCLEOTIDE SEQUENCE [LARGE SCALE GENOMIC DNA]</scope>
    <source>
        <strain evidence="14">ATCC 51982 / DSM 14932 / B316</strain>
    </source>
</reference>
<dbReference type="AlphaFoldDB" id="E0RXM6"/>
<keyword evidence="14" id="KW-1185">Reference proteome</keyword>
<evidence type="ECO:0000256" key="3">
    <source>
        <dbReference type="ARBA" id="ARBA00022490"/>
    </source>
</evidence>
<dbReference type="SMART" id="SM00448">
    <property type="entry name" value="REC"/>
    <property type="match status" value="1"/>
</dbReference>
<dbReference type="InterPro" id="IPR009057">
    <property type="entry name" value="Homeodomain-like_sf"/>
</dbReference>
<organism evidence="13 14">
    <name type="scientific">Butyrivibrio proteoclasticus (strain ATCC 51982 / DSM 14932 / B316)</name>
    <name type="common">Clostridium proteoclasticum</name>
    <dbReference type="NCBI Taxonomy" id="515622"/>
    <lineage>
        <taxon>Bacteria</taxon>
        <taxon>Bacillati</taxon>
        <taxon>Bacillota</taxon>
        <taxon>Clostridia</taxon>
        <taxon>Lachnospirales</taxon>
        <taxon>Lachnospiraceae</taxon>
        <taxon>Butyrivibrio</taxon>
    </lineage>
</organism>
<dbReference type="SUPFAM" id="SSF46689">
    <property type="entry name" value="Homeodomain-like"/>
    <property type="match status" value="2"/>
</dbReference>
<dbReference type="Pfam" id="PF00072">
    <property type="entry name" value="Response_reg"/>
    <property type="match status" value="1"/>
</dbReference>